<dbReference type="CDD" id="cd06571">
    <property type="entry name" value="Bac_DnaA_C"/>
    <property type="match status" value="1"/>
</dbReference>
<dbReference type="GO" id="GO:0005524">
    <property type="term" value="F:ATP binding"/>
    <property type="evidence" value="ECO:0007669"/>
    <property type="project" value="InterPro"/>
</dbReference>
<protein>
    <submittedName>
        <fullName evidence="2">Chromosomal replication initiator, DnaA C-terminal</fullName>
    </submittedName>
</protein>
<evidence type="ECO:0000259" key="1">
    <source>
        <dbReference type="SMART" id="SM00760"/>
    </source>
</evidence>
<dbReference type="InterPro" id="IPR013159">
    <property type="entry name" value="DnaA_C"/>
</dbReference>
<dbReference type="EMBL" id="LR796329">
    <property type="protein sequence ID" value="CAB4137350.1"/>
    <property type="molecule type" value="Genomic_DNA"/>
</dbReference>
<dbReference type="InterPro" id="IPR010921">
    <property type="entry name" value="Trp_repressor/repl_initiator"/>
</dbReference>
<name>A0A6J5LX39_9CAUD</name>
<sequence>MIEREKIKSLIKSHYQMIRRLEKMLDGMKVIEKKPVCEATKIIESVNGIFETDCRERTRRKRVVFARHCACYFLRHYTRMTLEEIAESVGNCDHSTVVNSIKVFHNLNDTDQEYHLKVKEVENILESSKL</sequence>
<accession>A0A6J5LX39</accession>
<dbReference type="GO" id="GO:0043565">
    <property type="term" value="F:sequence-specific DNA binding"/>
    <property type="evidence" value="ECO:0007669"/>
    <property type="project" value="InterPro"/>
</dbReference>
<dbReference type="Gene3D" id="1.10.1750.10">
    <property type="match status" value="1"/>
</dbReference>
<dbReference type="GO" id="GO:0006275">
    <property type="term" value="P:regulation of DNA replication"/>
    <property type="evidence" value="ECO:0007669"/>
    <property type="project" value="InterPro"/>
</dbReference>
<dbReference type="SMART" id="SM00760">
    <property type="entry name" value="Bac_DnaA_C"/>
    <property type="match status" value="1"/>
</dbReference>
<dbReference type="SUPFAM" id="SSF48295">
    <property type="entry name" value="TrpR-like"/>
    <property type="match status" value="1"/>
</dbReference>
<feature type="domain" description="Chromosomal replication initiator DnaA C-terminal" evidence="1">
    <location>
        <begin position="38"/>
        <end position="104"/>
    </location>
</feature>
<evidence type="ECO:0000313" key="2">
    <source>
        <dbReference type="EMBL" id="CAB4137350.1"/>
    </source>
</evidence>
<reference evidence="2" key="1">
    <citation type="submission" date="2020-04" db="EMBL/GenBank/DDBJ databases">
        <authorList>
            <person name="Chiriac C."/>
            <person name="Salcher M."/>
            <person name="Ghai R."/>
            <person name="Kavagutti S V."/>
        </authorList>
    </citation>
    <scope>NUCLEOTIDE SEQUENCE</scope>
</reference>
<dbReference type="GO" id="GO:0006270">
    <property type="term" value="P:DNA replication initiation"/>
    <property type="evidence" value="ECO:0007669"/>
    <property type="project" value="InterPro"/>
</dbReference>
<organism evidence="2">
    <name type="scientific">uncultured Caudovirales phage</name>
    <dbReference type="NCBI Taxonomy" id="2100421"/>
    <lineage>
        <taxon>Viruses</taxon>
        <taxon>Duplodnaviria</taxon>
        <taxon>Heunggongvirae</taxon>
        <taxon>Uroviricota</taxon>
        <taxon>Caudoviricetes</taxon>
        <taxon>Peduoviridae</taxon>
        <taxon>Maltschvirus</taxon>
        <taxon>Maltschvirus maltsch</taxon>
    </lineage>
</organism>
<dbReference type="Pfam" id="PF08299">
    <property type="entry name" value="Bac_DnaA_C"/>
    <property type="match status" value="1"/>
</dbReference>
<proteinExistence type="predicted"/>
<gene>
    <name evidence="2" type="ORF">UFOVP316_36</name>
</gene>